<evidence type="ECO:0000313" key="2">
    <source>
        <dbReference type="EMBL" id="KAL3274845.1"/>
    </source>
</evidence>
<dbReference type="InterPro" id="IPR013780">
    <property type="entry name" value="Glyco_hydro_b"/>
</dbReference>
<name>A0ABD2N7S8_9CUCU</name>
<reference evidence="2 3" key="1">
    <citation type="journal article" date="2021" name="BMC Biol.">
        <title>Horizontally acquired antibacterial genes associated with adaptive radiation of ladybird beetles.</title>
        <authorList>
            <person name="Li H.S."/>
            <person name="Tang X.F."/>
            <person name="Huang Y.H."/>
            <person name="Xu Z.Y."/>
            <person name="Chen M.L."/>
            <person name="Du X.Y."/>
            <person name="Qiu B.Y."/>
            <person name="Chen P.T."/>
            <person name="Zhang W."/>
            <person name="Slipinski A."/>
            <person name="Escalona H.E."/>
            <person name="Waterhouse R.M."/>
            <person name="Zwick A."/>
            <person name="Pang H."/>
        </authorList>
    </citation>
    <scope>NUCLEOTIDE SEQUENCE [LARGE SCALE GENOMIC DNA]</scope>
    <source>
        <strain evidence="2">SYSU2018</strain>
    </source>
</reference>
<evidence type="ECO:0000313" key="3">
    <source>
        <dbReference type="Proteomes" id="UP001516400"/>
    </source>
</evidence>
<organism evidence="2 3">
    <name type="scientific">Cryptolaemus montrouzieri</name>
    <dbReference type="NCBI Taxonomy" id="559131"/>
    <lineage>
        <taxon>Eukaryota</taxon>
        <taxon>Metazoa</taxon>
        <taxon>Ecdysozoa</taxon>
        <taxon>Arthropoda</taxon>
        <taxon>Hexapoda</taxon>
        <taxon>Insecta</taxon>
        <taxon>Pterygota</taxon>
        <taxon>Neoptera</taxon>
        <taxon>Endopterygota</taxon>
        <taxon>Coleoptera</taxon>
        <taxon>Polyphaga</taxon>
        <taxon>Cucujiformia</taxon>
        <taxon>Coccinelloidea</taxon>
        <taxon>Coccinellidae</taxon>
        <taxon>Scymninae</taxon>
        <taxon>Scymnini</taxon>
        <taxon>Cryptolaemus</taxon>
    </lineage>
</organism>
<sequence length="70" mass="7926">DEQEIQLVPIPLFVQTIPGRKSKATIDLVFEALNIPSLGFKSYFVEAKIPDKIMTDIAEAEHEAYVHQQN</sequence>
<keyword evidence="3" id="KW-1185">Reference proteome</keyword>
<dbReference type="Proteomes" id="UP001516400">
    <property type="component" value="Unassembled WGS sequence"/>
</dbReference>
<dbReference type="InterPro" id="IPR048534">
    <property type="entry name" value="Man2a1-like_dom"/>
</dbReference>
<dbReference type="EMBL" id="JABFTP020000083">
    <property type="protein sequence ID" value="KAL3274845.1"/>
    <property type="molecule type" value="Genomic_DNA"/>
</dbReference>
<dbReference type="Gene3D" id="2.60.40.1180">
    <property type="entry name" value="Golgi alpha-mannosidase II"/>
    <property type="match status" value="1"/>
</dbReference>
<feature type="domain" description="Lysosomal alpha-mannosidase-like central" evidence="1">
    <location>
        <begin position="5"/>
        <end position="45"/>
    </location>
</feature>
<proteinExistence type="predicted"/>
<evidence type="ECO:0000259" key="1">
    <source>
        <dbReference type="Pfam" id="PF21260"/>
    </source>
</evidence>
<feature type="non-terminal residue" evidence="2">
    <location>
        <position position="1"/>
    </location>
</feature>
<comment type="caution">
    <text evidence="2">The sequence shown here is derived from an EMBL/GenBank/DDBJ whole genome shotgun (WGS) entry which is preliminary data.</text>
</comment>
<gene>
    <name evidence="2" type="ORF">HHI36_019628</name>
</gene>
<accession>A0ABD2N7S8</accession>
<protein>
    <recommendedName>
        <fullName evidence="1">Lysosomal alpha-mannosidase-like central domain-containing protein</fullName>
    </recommendedName>
</protein>
<feature type="non-terminal residue" evidence="2">
    <location>
        <position position="70"/>
    </location>
</feature>
<dbReference type="Pfam" id="PF21260">
    <property type="entry name" value="Laman-like_dom"/>
    <property type="match status" value="1"/>
</dbReference>
<dbReference type="AlphaFoldDB" id="A0ABD2N7S8"/>